<protein>
    <submittedName>
        <fullName evidence="2">Uncharacterized protein</fullName>
    </submittedName>
</protein>
<feature type="chain" id="PRO_5046616946" evidence="1">
    <location>
        <begin position="23"/>
        <end position="226"/>
    </location>
</feature>
<keyword evidence="1" id="KW-0732">Signal</keyword>
<evidence type="ECO:0000313" key="2">
    <source>
        <dbReference type="EMBL" id="KAK8597051.1"/>
    </source>
</evidence>
<feature type="signal peptide" evidence="1">
    <location>
        <begin position="1"/>
        <end position="22"/>
    </location>
</feature>
<reference evidence="2 3" key="1">
    <citation type="journal article" date="2024" name="G3 (Bethesda)">
        <title>Genome assembly of Hibiscus sabdariffa L. provides insights into metabolisms of medicinal natural products.</title>
        <authorList>
            <person name="Kim T."/>
        </authorList>
    </citation>
    <scope>NUCLEOTIDE SEQUENCE [LARGE SCALE GENOMIC DNA]</scope>
    <source>
        <strain evidence="2">TK-2024</strain>
        <tissue evidence="2">Old leaves</tissue>
    </source>
</reference>
<sequence length="226" mass="24811">MPDVLLHLRCIFCRPLWRLASAASGDYPPRFATPGWVWRRLHGASSPILLPSICPWTFDAATASEPWLGAYRMFYAPLRSPVIIGCRDSMCVGCATPLRVTTWSSLPTSLVARRLCYVSLCSHVDAGCCGSLHNYDRYFLCVSSDGACLTAPSAPLRSQQRGHAYASLTQDASALVLPTLGYSRPVSGSYVDISWQSNSPSWAGPCGRLPCTLTQLLRFFFQPMPL</sequence>
<gene>
    <name evidence="2" type="ORF">V6N12_065528</name>
</gene>
<comment type="caution">
    <text evidence="2">The sequence shown here is derived from an EMBL/GenBank/DDBJ whole genome shotgun (WGS) entry which is preliminary data.</text>
</comment>
<proteinExistence type="predicted"/>
<dbReference type="EMBL" id="JBBPBM010000002">
    <property type="protein sequence ID" value="KAK8597051.1"/>
    <property type="molecule type" value="Genomic_DNA"/>
</dbReference>
<organism evidence="2 3">
    <name type="scientific">Hibiscus sabdariffa</name>
    <name type="common">roselle</name>
    <dbReference type="NCBI Taxonomy" id="183260"/>
    <lineage>
        <taxon>Eukaryota</taxon>
        <taxon>Viridiplantae</taxon>
        <taxon>Streptophyta</taxon>
        <taxon>Embryophyta</taxon>
        <taxon>Tracheophyta</taxon>
        <taxon>Spermatophyta</taxon>
        <taxon>Magnoliopsida</taxon>
        <taxon>eudicotyledons</taxon>
        <taxon>Gunneridae</taxon>
        <taxon>Pentapetalae</taxon>
        <taxon>rosids</taxon>
        <taxon>malvids</taxon>
        <taxon>Malvales</taxon>
        <taxon>Malvaceae</taxon>
        <taxon>Malvoideae</taxon>
        <taxon>Hibiscus</taxon>
    </lineage>
</organism>
<accession>A0ABR2G934</accession>
<keyword evidence="3" id="KW-1185">Reference proteome</keyword>
<dbReference type="Proteomes" id="UP001472677">
    <property type="component" value="Unassembled WGS sequence"/>
</dbReference>
<evidence type="ECO:0000256" key="1">
    <source>
        <dbReference type="SAM" id="SignalP"/>
    </source>
</evidence>
<evidence type="ECO:0000313" key="3">
    <source>
        <dbReference type="Proteomes" id="UP001472677"/>
    </source>
</evidence>
<name>A0ABR2G934_9ROSI</name>